<reference evidence="3 4" key="1">
    <citation type="submission" date="2020-08" db="EMBL/GenBank/DDBJ databases">
        <title>Sequencing the genomes of 1000 actinobacteria strains.</title>
        <authorList>
            <person name="Klenk H.-P."/>
        </authorList>
    </citation>
    <scope>NUCLEOTIDE SEQUENCE [LARGE SCALE GENOMIC DNA]</scope>
    <source>
        <strain evidence="3 4">DSM 43675</strain>
    </source>
</reference>
<accession>A0A7X0FUS7</accession>
<dbReference type="PANTHER" id="PTHR46268:SF6">
    <property type="entry name" value="UNIVERSAL STRESS PROTEIN UP12"/>
    <property type="match status" value="1"/>
</dbReference>
<gene>
    <name evidence="3" type="ORF">BKA00_001007</name>
</gene>
<dbReference type="AlphaFoldDB" id="A0A7X0FUS7"/>
<evidence type="ECO:0000256" key="1">
    <source>
        <dbReference type="ARBA" id="ARBA00008791"/>
    </source>
</evidence>
<dbReference type="CDD" id="cd23659">
    <property type="entry name" value="USP_At3g01520-like"/>
    <property type="match status" value="1"/>
</dbReference>
<dbReference type="InterPro" id="IPR006016">
    <property type="entry name" value="UspA"/>
</dbReference>
<feature type="domain" description="UspA" evidence="2">
    <location>
        <begin position="3"/>
        <end position="137"/>
    </location>
</feature>
<evidence type="ECO:0000313" key="4">
    <source>
        <dbReference type="Proteomes" id="UP000546324"/>
    </source>
</evidence>
<feature type="domain" description="UspA" evidence="2">
    <location>
        <begin position="149"/>
        <end position="274"/>
    </location>
</feature>
<dbReference type="EMBL" id="JACHMQ010000001">
    <property type="protein sequence ID" value="MBB6394093.1"/>
    <property type="molecule type" value="Genomic_DNA"/>
</dbReference>
<organism evidence="3 4">
    <name type="scientific">Actinomadura coerulea</name>
    <dbReference type="NCBI Taxonomy" id="46159"/>
    <lineage>
        <taxon>Bacteria</taxon>
        <taxon>Bacillati</taxon>
        <taxon>Actinomycetota</taxon>
        <taxon>Actinomycetes</taxon>
        <taxon>Streptosporangiales</taxon>
        <taxon>Thermomonosporaceae</taxon>
        <taxon>Actinomadura</taxon>
    </lineage>
</organism>
<keyword evidence="4" id="KW-1185">Reference proteome</keyword>
<evidence type="ECO:0000259" key="2">
    <source>
        <dbReference type="Pfam" id="PF00582"/>
    </source>
</evidence>
<dbReference type="Gene3D" id="3.40.50.620">
    <property type="entry name" value="HUPs"/>
    <property type="match status" value="2"/>
</dbReference>
<proteinExistence type="inferred from homology"/>
<dbReference type="InterPro" id="IPR006015">
    <property type="entry name" value="Universal_stress_UspA"/>
</dbReference>
<dbReference type="InterPro" id="IPR014729">
    <property type="entry name" value="Rossmann-like_a/b/a_fold"/>
</dbReference>
<evidence type="ECO:0000313" key="3">
    <source>
        <dbReference type="EMBL" id="MBB6394093.1"/>
    </source>
</evidence>
<comment type="caution">
    <text evidence="3">The sequence shown here is derived from an EMBL/GenBank/DDBJ whole genome shotgun (WGS) entry which is preliminary data.</text>
</comment>
<dbReference type="Proteomes" id="UP000546324">
    <property type="component" value="Unassembled WGS sequence"/>
</dbReference>
<dbReference type="RefSeq" id="WP_185023798.1">
    <property type="nucleotide sequence ID" value="NZ_JACHMQ010000001.1"/>
</dbReference>
<dbReference type="PANTHER" id="PTHR46268">
    <property type="entry name" value="STRESS RESPONSE PROTEIN NHAX"/>
    <property type="match status" value="1"/>
</dbReference>
<dbReference type="SUPFAM" id="SSF52402">
    <property type="entry name" value="Adenine nucleotide alpha hydrolases-like"/>
    <property type="match status" value="2"/>
</dbReference>
<protein>
    <submittedName>
        <fullName evidence="3">Nucleotide-binding universal stress UspA family protein</fullName>
    </submittedName>
</protein>
<dbReference type="Pfam" id="PF00582">
    <property type="entry name" value="Usp"/>
    <property type="match status" value="2"/>
</dbReference>
<dbReference type="PRINTS" id="PR01438">
    <property type="entry name" value="UNVRSLSTRESS"/>
</dbReference>
<name>A0A7X0FUS7_9ACTN</name>
<sequence length="277" mass="29117">MPTQIIVGVDGSAHAWRALDWAADYAVRHGRPLELVHASRALVDDGVIPKDALGRLVAEREDLLAEARQYALKVHPGLDVATRLDRTDPGGALVEGSEHAALVAVGSRGLGGFEGLLFGSVGLYTAAHARCPVLVVPREAPYPAEAPARIVVGVEDRPGESAMAGWAFEEAASRGAGILALHAVGGEFGSPRRRVMEDLELSEALAGLGEHHPDVRVEQLVSDRAVADALVEASRTAALVVVGAARRTGRIGMALGRVNHAVLHHAHCPVVVVPIDR</sequence>
<comment type="similarity">
    <text evidence="1">Belongs to the universal stress protein A family.</text>
</comment>